<gene>
    <name evidence="1" type="ORF">GWI33_006485</name>
</gene>
<dbReference type="Proteomes" id="UP000625711">
    <property type="component" value="Unassembled WGS sequence"/>
</dbReference>
<evidence type="ECO:0000313" key="2">
    <source>
        <dbReference type="Proteomes" id="UP000625711"/>
    </source>
</evidence>
<evidence type="ECO:0000313" key="1">
    <source>
        <dbReference type="EMBL" id="KAF7280012.1"/>
    </source>
</evidence>
<dbReference type="AlphaFoldDB" id="A0A834IJ01"/>
<keyword evidence="2" id="KW-1185">Reference proteome</keyword>
<comment type="caution">
    <text evidence="1">The sequence shown here is derived from an EMBL/GenBank/DDBJ whole genome shotgun (WGS) entry which is preliminary data.</text>
</comment>
<proteinExistence type="predicted"/>
<name>A0A834IJ01_RHYFE</name>
<protein>
    <submittedName>
        <fullName evidence="1">Uncharacterized protein</fullName>
    </submittedName>
</protein>
<dbReference type="EMBL" id="JAACXV010000326">
    <property type="protein sequence ID" value="KAF7280012.1"/>
    <property type="molecule type" value="Genomic_DNA"/>
</dbReference>
<organism evidence="1 2">
    <name type="scientific">Rhynchophorus ferrugineus</name>
    <name type="common">Red palm weevil</name>
    <name type="synonym">Curculio ferrugineus</name>
    <dbReference type="NCBI Taxonomy" id="354439"/>
    <lineage>
        <taxon>Eukaryota</taxon>
        <taxon>Metazoa</taxon>
        <taxon>Ecdysozoa</taxon>
        <taxon>Arthropoda</taxon>
        <taxon>Hexapoda</taxon>
        <taxon>Insecta</taxon>
        <taxon>Pterygota</taxon>
        <taxon>Neoptera</taxon>
        <taxon>Endopterygota</taxon>
        <taxon>Coleoptera</taxon>
        <taxon>Polyphaga</taxon>
        <taxon>Cucujiformia</taxon>
        <taxon>Curculionidae</taxon>
        <taxon>Dryophthorinae</taxon>
        <taxon>Rhynchophorus</taxon>
    </lineage>
</organism>
<accession>A0A834IJ01</accession>
<reference evidence="1" key="1">
    <citation type="submission" date="2020-08" db="EMBL/GenBank/DDBJ databases">
        <title>Genome sequencing and assembly of the red palm weevil Rhynchophorus ferrugineus.</title>
        <authorList>
            <person name="Dias G.B."/>
            <person name="Bergman C.M."/>
            <person name="Manee M."/>
        </authorList>
    </citation>
    <scope>NUCLEOTIDE SEQUENCE</scope>
    <source>
        <strain evidence="1">AA-2017</strain>
        <tissue evidence="1">Whole larva</tissue>
    </source>
</reference>
<sequence length="98" mass="11095">MIHSHLFILWISDAADSNRTSERARETEVDSRDADVEKQQIVEGRRWDSIPLAQNRQKRTSQWHPGACERLKWCIGGEFSSRQMRGGLSANSGGALTI</sequence>